<evidence type="ECO:0000256" key="2">
    <source>
        <dbReference type="ARBA" id="ARBA00022434"/>
    </source>
</evidence>
<keyword evidence="5 6" id="KW-0408">Iron</keyword>
<dbReference type="AlphaFoldDB" id="A0A1L3GKW5"/>
<organism evidence="9 10">
    <name type="scientific">Syntrophotalea acetylenivorans</name>
    <dbReference type="NCBI Taxonomy" id="1842532"/>
    <lineage>
        <taxon>Bacteria</taxon>
        <taxon>Pseudomonadati</taxon>
        <taxon>Thermodesulfobacteriota</taxon>
        <taxon>Desulfuromonadia</taxon>
        <taxon>Desulfuromonadales</taxon>
        <taxon>Syntrophotaleaceae</taxon>
        <taxon>Syntrophotalea</taxon>
    </lineage>
</organism>
<evidence type="ECO:0000313" key="9">
    <source>
        <dbReference type="EMBL" id="APG26569.1"/>
    </source>
</evidence>
<dbReference type="Proteomes" id="UP000182517">
    <property type="component" value="Chromosome"/>
</dbReference>
<dbReference type="PROSITE" id="PS50905">
    <property type="entry name" value="FERRITIN_LIKE"/>
    <property type="match status" value="1"/>
</dbReference>
<dbReference type="InterPro" id="IPR001519">
    <property type="entry name" value="Ferritin"/>
</dbReference>
<dbReference type="GO" id="GO:0004322">
    <property type="term" value="F:ferroxidase activity"/>
    <property type="evidence" value="ECO:0007669"/>
    <property type="project" value="TreeGrafter"/>
</dbReference>
<comment type="catalytic activity">
    <reaction evidence="7">
        <text>4 Fe(2+) + O2 + 6 H2O = 4 iron(III) oxide-hydroxide + 12 H(+)</text>
        <dbReference type="Rhea" id="RHEA:11972"/>
        <dbReference type="ChEBI" id="CHEBI:15377"/>
        <dbReference type="ChEBI" id="CHEBI:15378"/>
        <dbReference type="ChEBI" id="CHEBI:15379"/>
        <dbReference type="ChEBI" id="CHEBI:29033"/>
        <dbReference type="ChEBI" id="CHEBI:78619"/>
        <dbReference type="EC" id="1.16.3.2"/>
    </reaction>
</comment>
<dbReference type="OrthoDB" id="9801481at2"/>
<feature type="binding site" evidence="6">
    <location>
        <position position="50"/>
    </location>
    <ligand>
        <name>Fe cation</name>
        <dbReference type="ChEBI" id="CHEBI:24875"/>
        <label>1</label>
    </ligand>
</feature>
<comment type="subcellular location">
    <subcellularLocation>
        <location evidence="7">Cytoplasm</location>
    </subcellularLocation>
</comment>
<feature type="binding site" evidence="6">
    <location>
        <position position="53"/>
    </location>
    <ligand>
        <name>Fe cation</name>
        <dbReference type="ChEBI" id="CHEBI:24875"/>
        <label>1</label>
    </ligand>
</feature>
<keyword evidence="4" id="KW-0560">Oxidoreductase</keyword>
<dbReference type="STRING" id="1842532.A7E78_01050"/>
<reference evidence="9 10" key="1">
    <citation type="journal article" date="2017" name="Genome Announc.">
        <title>Complete Genome Sequences of Two Acetylene-Fermenting Pelobacter acetylenicus Strains.</title>
        <authorList>
            <person name="Sutton J.M."/>
            <person name="Baesman S.M."/>
            <person name="Fierst J.L."/>
            <person name="Poret-Peterson A.T."/>
            <person name="Oremland R.S."/>
            <person name="Dunlap D.S."/>
            <person name="Akob D.M."/>
        </authorList>
    </citation>
    <scope>NUCLEOTIDE SEQUENCE [LARGE SCALE GENOMIC DNA]</scope>
    <source>
        <strain evidence="9 10">SFB93</strain>
    </source>
</reference>
<dbReference type="GO" id="GO:0008199">
    <property type="term" value="F:ferric iron binding"/>
    <property type="evidence" value="ECO:0007669"/>
    <property type="project" value="InterPro"/>
</dbReference>
<dbReference type="GO" id="GO:0006879">
    <property type="term" value="P:intracellular iron ion homeostasis"/>
    <property type="evidence" value="ECO:0007669"/>
    <property type="project" value="UniProtKB-KW"/>
</dbReference>
<keyword evidence="7" id="KW-0963">Cytoplasm</keyword>
<dbReference type="CDD" id="cd01055">
    <property type="entry name" value="Nonheme_Ferritin"/>
    <property type="match status" value="1"/>
</dbReference>
<evidence type="ECO:0000256" key="7">
    <source>
        <dbReference type="RuleBase" id="RU361145"/>
    </source>
</evidence>
<keyword evidence="10" id="KW-1185">Reference proteome</keyword>
<sequence>MLSQPLVDALNEQMKNEFFSGYLYKAMAAYFEAEDLPGFAHWMKMQALEELCHGEKFFNYICEAGGRAVLLPIDGPKVDYESPLDVFEYSLKHEQFVTASINNLMTLAKSENAHATEIFLQWFVTEQVEEEASFGLELKNLQRLEDDKRGLMMMDKELGQRAFTVPTGMNITGA</sequence>
<dbReference type="PANTHER" id="PTHR11431:SF127">
    <property type="entry name" value="BACTERIAL NON-HEME FERRITIN"/>
    <property type="match status" value="1"/>
</dbReference>
<evidence type="ECO:0000313" key="10">
    <source>
        <dbReference type="Proteomes" id="UP000182517"/>
    </source>
</evidence>
<comment type="function">
    <text evidence="7">Iron-storage protein.</text>
</comment>
<name>A0A1L3GKW5_9BACT</name>
<dbReference type="SUPFAM" id="SSF47240">
    <property type="entry name" value="Ferritin-like"/>
    <property type="match status" value="1"/>
</dbReference>
<dbReference type="GO" id="GO:0005829">
    <property type="term" value="C:cytosol"/>
    <property type="evidence" value="ECO:0007669"/>
    <property type="project" value="TreeGrafter"/>
</dbReference>
<keyword evidence="3 6" id="KW-0479">Metal-binding</keyword>
<feature type="domain" description="Ferritin-like diiron" evidence="8">
    <location>
        <begin position="1"/>
        <end position="145"/>
    </location>
</feature>
<feature type="binding site" evidence="6">
    <location>
        <position position="127"/>
    </location>
    <ligand>
        <name>Fe cation</name>
        <dbReference type="ChEBI" id="CHEBI:24875"/>
        <label>1</label>
    </ligand>
</feature>
<dbReference type="EC" id="1.16.3.2" evidence="7"/>
<feature type="binding site" evidence="6">
    <location>
        <position position="94"/>
    </location>
    <ligand>
        <name>Fe cation</name>
        <dbReference type="ChEBI" id="CHEBI:24875"/>
        <label>1</label>
    </ligand>
</feature>
<dbReference type="InterPro" id="IPR012347">
    <property type="entry name" value="Ferritin-like"/>
</dbReference>
<evidence type="ECO:0000256" key="3">
    <source>
        <dbReference type="ARBA" id="ARBA00022723"/>
    </source>
</evidence>
<dbReference type="InterPro" id="IPR009040">
    <property type="entry name" value="Ferritin-like_diiron"/>
</dbReference>
<dbReference type="RefSeq" id="WP_072282530.1">
    <property type="nucleotide sequence ID" value="NZ_CP015519.1"/>
</dbReference>
<proteinExistence type="inferred from homology"/>
<evidence type="ECO:0000256" key="5">
    <source>
        <dbReference type="ARBA" id="ARBA00023004"/>
    </source>
</evidence>
<dbReference type="KEGG" id="pef:A7E78_01050"/>
<dbReference type="EMBL" id="CP015519">
    <property type="protein sequence ID" value="APG26569.1"/>
    <property type="molecule type" value="Genomic_DNA"/>
</dbReference>
<dbReference type="InterPro" id="IPR008331">
    <property type="entry name" value="Ferritin_DPS_dom"/>
</dbReference>
<dbReference type="GO" id="GO:0042802">
    <property type="term" value="F:identical protein binding"/>
    <property type="evidence" value="ECO:0007669"/>
    <property type="project" value="UniProtKB-ARBA"/>
</dbReference>
<dbReference type="InterPro" id="IPR041719">
    <property type="entry name" value="Ferritin_prok"/>
</dbReference>
<dbReference type="PANTHER" id="PTHR11431">
    <property type="entry name" value="FERRITIN"/>
    <property type="match status" value="1"/>
</dbReference>
<dbReference type="Gene3D" id="1.20.1260.10">
    <property type="match status" value="1"/>
</dbReference>
<evidence type="ECO:0000256" key="4">
    <source>
        <dbReference type="ARBA" id="ARBA00023002"/>
    </source>
</evidence>
<dbReference type="InterPro" id="IPR009078">
    <property type="entry name" value="Ferritin-like_SF"/>
</dbReference>
<protein>
    <recommendedName>
        <fullName evidence="7">Ferritin</fullName>
        <ecNumber evidence="7">1.16.3.2</ecNumber>
    </recommendedName>
</protein>
<evidence type="ECO:0000259" key="8">
    <source>
        <dbReference type="PROSITE" id="PS50905"/>
    </source>
</evidence>
<accession>A0A1L3GKW5</accession>
<dbReference type="GO" id="GO:0006826">
    <property type="term" value="P:iron ion transport"/>
    <property type="evidence" value="ECO:0007669"/>
    <property type="project" value="InterPro"/>
</dbReference>
<keyword evidence="2 7" id="KW-0409">Iron storage</keyword>
<evidence type="ECO:0000256" key="1">
    <source>
        <dbReference type="ARBA" id="ARBA00006950"/>
    </source>
</evidence>
<evidence type="ECO:0000256" key="6">
    <source>
        <dbReference type="PIRSR" id="PIRSR601519-1"/>
    </source>
</evidence>
<dbReference type="FunFam" id="1.20.1260.10:FF:000001">
    <property type="entry name" value="Non-heme ferritin"/>
    <property type="match status" value="1"/>
</dbReference>
<gene>
    <name evidence="9" type="ORF">A7E78_01050</name>
</gene>
<dbReference type="GO" id="GO:0008198">
    <property type="term" value="F:ferrous iron binding"/>
    <property type="evidence" value="ECO:0007669"/>
    <property type="project" value="TreeGrafter"/>
</dbReference>
<dbReference type="Pfam" id="PF00210">
    <property type="entry name" value="Ferritin"/>
    <property type="match status" value="1"/>
</dbReference>
<feature type="binding site" evidence="6">
    <location>
        <position position="17"/>
    </location>
    <ligand>
        <name>Fe cation</name>
        <dbReference type="ChEBI" id="CHEBI:24875"/>
        <label>1</label>
    </ligand>
</feature>
<comment type="similarity">
    <text evidence="1 7">Belongs to the ferritin family. Prokaryotic subfamily.</text>
</comment>